<keyword evidence="1" id="KW-1133">Transmembrane helix</keyword>
<protein>
    <submittedName>
        <fullName evidence="2">Uncharacterized protein</fullName>
    </submittedName>
</protein>
<organism evidence="2 3">
    <name type="scientific">Helianthus annuus</name>
    <name type="common">Common sunflower</name>
    <dbReference type="NCBI Taxonomy" id="4232"/>
    <lineage>
        <taxon>Eukaryota</taxon>
        <taxon>Viridiplantae</taxon>
        <taxon>Streptophyta</taxon>
        <taxon>Embryophyta</taxon>
        <taxon>Tracheophyta</taxon>
        <taxon>Spermatophyta</taxon>
        <taxon>Magnoliopsida</taxon>
        <taxon>eudicotyledons</taxon>
        <taxon>Gunneridae</taxon>
        <taxon>Pentapetalae</taxon>
        <taxon>asterids</taxon>
        <taxon>campanulids</taxon>
        <taxon>Asterales</taxon>
        <taxon>Asteraceae</taxon>
        <taxon>Asteroideae</taxon>
        <taxon>Heliantheae alliance</taxon>
        <taxon>Heliantheae</taxon>
        <taxon>Helianthus</taxon>
    </lineage>
</organism>
<keyword evidence="1" id="KW-0472">Membrane</keyword>
<feature type="transmembrane region" description="Helical" evidence="1">
    <location>
        <begin position="18"/>
        <end position="37"/>
    </location>
</feature>
<dbReference type="EMBL" id="CM007902">
    <property type="protein sequence ID" value="OTG02428.1"/>
    <property type="molecule type" value="Genomic_DNA"/>
</dbReference>
<gene>
    <name evidence="2" type="ORF">HannXRQ_Chr13g0412921</name>
</gene>
<dbReference type="InParanoid" id="A0A251SUB2"/>
<name>A0A251SUB2_HELAN</name>
<sequence length="64" mass="7237">MNDGLIVSLPFCENCHSFLDLGLGLFFEVVLLSYGYAKISLQIHLQGMGSKRTFTRTGKRRKPM</sequence>
<evidence type="ECO:0000313" key="2">
    <source>
        <dbReference type="EMBL" id="OTG02428.1"/>
    </source>
</evidence>
<reference evidence="3" key="1">
    <citation type="journal article" date="2017" name="Nature">
        <title>The sunflower genome provides insights into oil metabolism, flowering and Asterid evolution.</title>
        <authorList>
            <person name="Badouin H."/>
            <person name="Gouzy J."/>
            <person name="Grassa C.J."/>
            <person name="Murat F."/>
            <person name="Staton S.E."/>
            <person name="Cottret L."/>
            <person name="Lelandais-Briere C."/>
            <person name="Owens G.L."/>
            <person name="Carrere S."/>
            <person name="Mayjonade B."/>
            <person name="Legrand L."/>
            <person name="Gill N."/>
            <person name="Kane N.C."/>
            <person name="Bowers J.E."/>
            <person name="Hubner S."/>
            <person name="Bellec A."/>
            <person name="Berard A."/>
            <person name="Berges H."/>
            <person name="Blanchet N."/>
            <person name="Boniface M.C."/>
            <person name="Brunel D."/>
            <person name="Catrice O."/>
            <person name="Chaidir N."/>
            <person name="Claudel C."/>
            <person name="Donnadieu C."/>
            <person name="Faraut T."/>
            <person name="Fievet G."/>
            <person name="Helmstetter N."/>
            <person name="King M."/>
            <person name="Knapp S.J."/>
            <person name="Lai Z."/>
            <person name="Le Paslier M.C."/>
            <person name="Lippi Y."/>
            <person name="Lorenzon L."/>
            <person name="Mandel J.R."/>
            <person name="Marage G."/>
            <person name="Marchand G."/>
            <person name="Marquand E."/>
            <person name="Bret-Mestries E."/>
            <person name="Morien E."/>
            <person name="Nambeesan S."/>
            <person name="Nguyen T."/>
            <person name="Pegot-Espagnet P."/>
            <person name="Pouilly N."/>
            <person name="Raftis F."/>
            <person name="Sallet E."/>
            <person name="Schiex T."/>
            <person name="Thomas J."/>
            <person name="Vandecasteele C."/>
            <person name="Vares D."/>
            <person name="Vear F."/>
            <person name="Vautrin S."/>
            <person name="Crespi M."/>
            <person name="Mangin B."/>
            <person name="Burke J.M."/>
            <person name="Salse J."/>
            <person name="Munos S."/>
            <person name="Vincourt P."/>
            <person name="Rieseberg L.H."/>
            <person name="Langlade N.B."/>
        </authorList>
    </citation>
    <scope>NUCLEOTIDE SEQUENCE [LARGE SCALE GENOMIC DNA]</scope>
    <source>
        <strain evidence="3">cv. SF193</strain>
    </source>
</reference>
<dbReference type="Proteomes" id="UP000215914">
    <property type="component" value="Chromosome 13"/>
</dbReference>
<keyword evidence="1" id="KW-0812">Transmembrane</keyword>
<dbReference type="AlphaFoldDB" id="A0A251SUB2"/>
<accession>A0A251SUB2</accession>
<keyword evidence="3" id="KW-1185">Reference proteome</keyword>
<evidence type="ECO:0000256" key="1">
    <source>
        <dbReference type="SAM" id="Phobius"/>
    </source>
</evidence>
<evidence type="ECO:0000313" key="3">
    <source>
        <dbReference type="Proteomes" id="UP000215914"/>
    </source>
</evidence>
<proteinExistence type="predicted"/>